<dbReference type="EMBL" id="JBEYRS010000018">
    <property type="protein sequence ID" value="MEW2366629.1"/>
    <property type="molecule type" value="Genomic_DNA"/>
</dbReference>
<organism evidence="2 3">
    <name type="scientific">Streptomyces huasconensis</name>
    <dbReference type="NCBI Taxonomy" id="1854574"/>
    <lineage>
        <taxon>Bacteria</taxon>
        <taxon>Bacillati</taxon>
        <taxon>Actinomycetota</taxon>
        <taxon>Actinomycetes</taxon>
        <taxon>Kitasatosporales</taxon>
        <taxon>Streptomycetaceae</taxon>
        <taxon>Streptomyces</taxon>
    </lineage>
</organism>
<reference evidence="2 3" key="1">
    <citation type="submission" date="2024-06" db="EMBL/GenBank/DDBJ databases">
        <title>The Natural Products Discovery Center: Release of the First 8490 Sequenced Strains for Exploring Actinobacteria Biosynthetic Diversity.</title>
        <authorList>
            <person name="Kalkreuter E."/>
            <person name="Kautsar S.A."/>
            <person name="Yang D."/>
            <person name="Bader C.D."/>
            <person name="Teijaro C.N."/>
            <person name="Fluegel L."/>
            <person name="Davis C.M."/>
            <person name="Simpson J.R."/>
            <person name="Lauterbach L."/>
            <person name="Steele A.D."/>
            <person name="Gui C."/>
            <person name="Meng S."/>
            <person name="Li G."/>
            <person name="Viehrig K."/>
            <person name="Ye F."/>
            <person name="Su P."/>
            <person name="Kiefer A.F."/>
            <person name="Nichols A."/>
            <person name="Cepeda A.J."/>
            <person name="Yan W."/>
            <person name="Fan B."/>
            <person name="Jiang Y."/>
            <person name="Adhikari A."/>
            <person name="Zheng C.-J."/>
            <person name="Schuster L."/>
            <person name="Cowan T.M."/>
            <person name="Smanski M.J."/>
            <person name="Chevrette M.G."/>
            <person name="De Carvalho L.P.S."/>
            <person name="Shen B."/>
        </authorList>
    </citation>
    <scope>NUCLEOTIDE SEQUENCE [LARGE SCALE GENOMIC DNA]</scope>
    <source>
        <strain evidence="2 3">NPDC047833</strain>
    </source>
</reference>
<name>A0ABV3M4L2_9ACTN</name>
<proteinExistence type="predicted"/>
<dbReference type="Proteomes" id="UP001553843">
    <property type="component" value="Unassembled WGS sequence"/>
</dbReference>
<evidence type="ECO:0000256" key="1">
    <source>
        <dbReference type="SAM" id="MobiDB-lite"/>
    </source>
</evidence>
<accession>A0ABV3M4L2</accession>
<gene>
    <name evidence="2" type="ORF">AB0887_32355</name>
</gene>
<protein>
    <submittedName>
        <fullName evidence="2">Uncharacterized protein</fullName>
    </submittedName>
</protein>
<sequence>MNPFGRLPRKSFTVAGIIFALTGTALTVNPAAQAKAPVEQQAADAPVISVPVKQENADDITETAAGQKELAEFANQNLDEITGTTPGSLKAKRSTAQASDLPSDYKVLEVDMSKVASQLNLPESACKDQDSEVLVAPQSISNLTYTINDEETGTPLDPGQAPEESDGCNLSVEWEEAPTADDATQDDPEEASASVRPYAKKIASDCFRRKIVKGHFDGRVYKIAYNDSCYQNWVEKHDGNDSWNFYSKRAMSTCDSYGNWAIKSCGHGVKSNPNGPHVSWQDWAPNASQDRNDCRSRSVSVTLWTVSVSANFDICEKQLIYKYAEAGKMSSYWKGSARSARGTQHQVAVKTNQRQGRPKWKHWTNVGWGV</sequence>
<comment type="caution">
    <text evidence="2">The sequence shown here is derived from an EMBL/GenBank/DDBJ whole genome shotgun (WGS) entry which is preliminary data.</text>
</comment>
<dbReference type="RefSeq" id="WP_359783113.1">
    <property type="nucleotide sequence ID" value="NZ_JBEYRR010000013.1"/>
</dbReference>
<evidence type="ECO:0000313" key="2">
    <source>
        <dbReference type="EMBL" id="MEW2366629.1"/>
    </source>
</evidence>
<feature type="region of interest" description="Disordered" evidence="1">
    <location>
        <begin position="148"/>
        <end position="168"/>
    </location>
</feature>
<keyword evidence="3" id="KW-1185">Reference proteome</keyword>
<evidence type="ECO:0000313" key="3">
    <source>
        <dbReference type="Proteomes" id="UP001553843"/>
    </source>
</evidence>